<reference evidence="1 3" key="1">
    <citation type="journal article" date="2011" name="Nature">
        <title>The Medicago genome provides insight into the evolution of rhizobial symbioses.</title>
        <authorList>
            <person name="Young N.D."/>
            <person name="Debelle F."/>
            <person name="Oldroyd G.E."/>
            <person name="Geurts R."/>
            <person name="Cannon S.B."/>
            <person name="Udvardi M.K."/>
            <person name="Benedito V.A."/>
            <person name="Mayer K.F."/>
            <person name="Gouzy J."/>
            <person name="Schoof H."/>
            <person name="Van de Peer Y."/>
            <person name="Proost S."/>
            <person name="Cook D.R."/>
            <person name="Meyers B.C."/>
            <person name="Spannagl M."/>
            <person name="Cheung F."/>
            <person name="De Mita S."/>
            <person name="Krishnakumar V."/>
            <person name="Gundlach H."/>
            <person name="Zhou S."/>
            <person name="Mudge J."/>
            <person name="Bharti A.K."/>
            <person name="Murray J.D."/>
            <person name="Naoumkina M.A."/>
            <person name="Rosen B."/>
            <person name="Silverstein K.A."/>
            <person name="Tang H."/>
            <person name="Rombauts S."/>
            <person name="Zhao P.X."/>
            <person name="Zhou P."/>
            <person name="Barbe V."/>
            <person name="Bardou P."/>
            <person name="Bechner M."/>
            <person name="Bellec A."/>
            <person name="Berger A."/>
            <person name="Berges H."/>
            <person name="Bidwell S."/>
            <person name="Bisseling T."/>
            <person name="Choisne N."/>
            <person name="Couloux A."/>
            <person name="Denny R."/>
            <person name="Deshpande S."/>
            <person name="Dai X."/>
            <person name="Doyle J.J."/>
            <person name="Dudez A.M."/>
            <person name="Farmer A.D."/>
            <person name="Fouteau S."/>
            <person name="Franken C."/>
            <person name="Gibelin C."/>
            <person name="Gish J."/>
            <person name="Goldstein S."/>
            <person name="Gonzalez A.J."/>
            <person name="Green P.J."/>
            <person name="Hallab A."/>
            <person name="Hartog M."/>
            <person name="Hua A."/>
            <person name="Humphray S.J."/>
            <person name="Jeong D.H."/>
            <person name="Jing Y."/>
            <person name="Jocker A."/>
            <person name="Kenton S.M."/>
            <person name="Kim D.J."/>
            <person name="Klee K."/>
            <person name="Lai H."/>
            <person name="Lang C."/>
            <person name="Lin S."/>
            <person name="Macmil S.L."/>
            <person name="Magdelenat G."/>
            <person name="Matthews L."/>
            <person name="McCorrison J."/>
            <person name="Monaghan E.L."/>
            <person name="Mun J.H."/>
            <person name="Najar F.Z."/>
            <person name="Nicholson C."/>
            <person name="Noirot C."/>
            <person name="O'Bleness M."/>
            <person name="Paule C.R."/>
            <person name="Poulain J."/>
            <person name="Prion F."/>
            <person name="Qin B."/>
            <person name="Qu C."/>
            <person name="Retzel E.F."/>
            <person name="Riddle C."/>
            <person name="Sallet E."/>
            <person name="Samain S."/>
            <person name="Samson N."/>
            <person name="Sanders I."/>
            <person name="Saurat O."/>
            <person name="Scarpelli C."/>
            <person name="Schiex T."/>
            <person name="Segurens B."/>
            <person name="Severin A.J."/>
            <person name="Sherrier D.J."/>
            <person name="Shi R."/>
            <person name="Sims S."/>
            <person name="Singer S.R."/>
            <person name="Sinharoy S."/>
            <person name="Sterck L."/>
            <person name="Viollet A."/>
            <person name="Wang B.B."/>
            <person name="Wang K."/>
            <person name="Wang M."/>
            <person name="Wang X."/>
            <person name="Warfsmann J."/>
            <person name="Weissenbach J."/>
            <person name="White D.D."/>
            <person name="White J.D."/>
            <person name="Wiley G.B."/>
            <person name="Wincker P."/>
            <person name="Xing Y."/>
            <person name="Yang L."/>
            <person name="Yao Z."/>
            <person name="Ying F."/>
            <person name="Zhai J."/>
            <person name="Zhou L."/>
            <person name="Zuber A."/>
            <person name="Denarie J."/>
            <person name="Dixon R.A."/>
            <person name="May G.D."/>
            <person name="Schwartz D.C."/>
            <person name="Rogers J."/>
            <person name="Quetier F."/>
            <person name="Town C.D."/>
            <person name="Roe B.A."/>
        </authorList>
    </citation>
    <scope>NUCLEOTIDE SEQUENCE [LARGE SCALE GENOMIC DNA]</scope>
    <source>
        <strain evidence="1">A17</strain>
        <strain evidence="2 3">cv. Jemalong A17</strain>
    </source>
</reference>
<dbReference type="EMBL" id="CM001221">
    <property type="protein sequence ID" value="AES97080.1"/>
    <property type="molecule type" value="Genomic_DNA"/>
</dbReference>
<dbReference type="Proteomes" id="UP000002051">
    <property type="component" value="Chromosome 5"/>
</dbReference>
<name>G7JY26_MEDTR</name>
<dbReference type="PaxDb" id="3880-AES97080"/>
<accession>G7JY26</accession>
<dbReference type="HOGENOM" id="CLU_1629547_0_0_1"/>
<reference evidence="2" key="3">
    <citation type="submission" date="2015-04" db="UniProtKB">
        <authorList>
            <consortium name="EnsemblPlants"/>
        </authorList>
    </citation>
    <scope>IDENTIFICATION</scope>
    <source>
        <strain evidence="2">cv. Jemalong A17</strain>
    </source>
</reference>
<protein>
    <submittedName>
        <fullName evidence="1 2">Uncharacterized protein</fullName>
    </submittedName>
</protein>
<sequence>MCRLSKSIDNFGPIENNSVNKDPSYFVSETNAASHNDSLSKSSKFYRMSLIRLIKLRIRPKRRVTLKHSCRRQQYPIHHCHVLQKVFELLRQVREGNNLTGFDLNKLPVVEFDYSSKEPNTIQVPRQYTFASLLDEDNHFAEEQILADLKFTFPKYIHPYPPI</sequence>
<dbReference type="EnsemblPlants" id="AES97080">
    <property type="protein sequence ID" value="AES97080"/>
    <property type="gene ID" value="MTR_5g045060"/>
</dbReference>
<proteinExistence type="predicted"/>
<reference evidence="1 3" key="2">
    <citation type="journal article" date="2014" name="BMC Genomics">
        <title>An improved genome release (version Mt4.0) for the model legume Medicago truncatula.</title>
        <authorList>
            <person name="Tang H."/>
            <person name="Krishnakumar V."/>
            <person name="Bidwell S."/>
            <person name="Rosen B."/>
            <person name="Chan A."/>
            <person name="Zhou S."/>
            <person name="Gentzbittel L."/>
            <person name="Childs K.L."/>
            <person name="Yandell M."/>
            <person name="Gundlach H."/>
            <person name="Mayer K.F."/>
            <person name="Schwartz D.C."/>
            <person name="Town C.D."/>
        </authorList>
    </citation>
    <scope>GENOME REANNOTATION</scope>
    <source>
        <strain evidence="2 3">cv. Jemalong A17</strain>
    </source>
</reference>
<keyword evidence="3" id="KW-1185">Reference proteome</keyword>
<dbReference type="AlphaFoldDB" id="G7JY26"/>
<evidence type="ECO:0000313" key="2">
    <source>
        <dbReference type="EnsemblPlants" id="AES97080"/>
    </source>
</evidence>
<evidence type="ECO:0000313" key="3">
    <source>
        <dbReference type="Proteomes" id="UP000002051"/>
    </source>
</evidence>
<organism evidence="1 3">
    <name type="scientific">Medicago truncatula</name>
    <name type="common">Barrel medic</name>
    <name type="synonym">Medicago tribuloides</name>
    <dbReference type="NCBI Taxonomy" id="3880"/>
    <lineage>
        <taxon>Eukaryota</taxon>
        <taxon>Viridiplantae</taxon>
        <taxon>Streptophyta</taxon>
        <taxon>Embryophyta</taxon>
        <taxon>Tracheophyta</taxon>
        <taxon>Spermatophyta</taxon>
        <taxon>Magnoliopsida</taxon>
        <taxon>eudicotyledons</taxon>
        <taxon>Gunneridae</taxon>
        <taxon>Pentapetalae</taxon>
        <taxon>rosids</taxon>
        <taxon>fabids</taxon>
        <taxon>Fabales</taxon>
        <taxon>Fabaceae</taxon>
        <taxon>Papilionoideae</taxon>
        <taxon>50 kb inversion clade</taxon>
        <taxon>NPAAA clade</taxon>
        <taxon>Hologalegina</taxon>
        <taxon>IRL clade</taxon>
        <taxon>Trifolieae</taxon>
        <taxon>Medicago</taxon>
    </lineage>
</organism>
<evidence type="ECO:0000313" key="1">
    <source>
        <dbReference type="EMBL" id="AES97080.1"/>
    </source>
</evidence>
<gene>
    <name evidence="1" type="ordered locus">MTR_5g045060</name>
</gene>